<proteinExistence type="predicted"/>
<accession>A0ABD4TFU0</accession>
<sequence length="299" mass="34746">MLEVDMLKQFQLAAIVKKGNNFGLFRIPLHQGLQNKLAHVWFSQYNSFSSNIREISFNPGYNPDGDERFRIMNYCPPDWLRNVNCETIRNCEVIGKDDVIISSITGIVGFARNEQDNELMLFQNFSRSHVIRPGHFLFLDNDTYKTTERPGLTLGTSLSAVYFTDERKLLFRNLSKVNSFLSLADYYQEASEEEIREILNHPIFAAEDPDAIAVGSNQWFRKRIAMVRDSGILDRYSAQDIYRHSQDYDVEIRLEGNRLIFPKERSEAKRLLQFLNEEIFRGAITETLYETNSKKQADS</sequence>
<dbReference type="Proteomes" id="UP001524383">
    <property type="component" value="Unassembled WGS sequence"/>
</dbReference>
<name>A0ABD4TFU0_9EURY</name>
<reference evidence="1 2" key="1">
    <citation type="submission" date="2019-08" db="EMBL/GenBank/DDBJ databases">
        <authorList>
            <person name="Chen S.-C."/>
            <person name="Lai M.-C."/>
            <person name="You Y.-T."/>
        </authorList>
    </citation>
    <scope>NUCLEOTIDE SEQUENCE [LARGE SCALE GENOMIC DNA]</scope>
    <source>
        <strain evidence="1 2">P2F9704a</strain>
    </source>
</reference>
<evidence type="ECO:0000313" key="2">
    <source>
        <dbReference type="Proteomes" id="UP001524383"/>
    </source>
</evidence>
<gene>
    <name evidence="1" type="ORF">FTO68_02390</name>
</gene>
<organism evidence="1 2">
    <name type="scientific">Methanocalculus taiwanensis</name>
    <dbReference type="NCBI Taxonomy" id="106207"/>
    <lineage>
        <taxon>Archaea</taxon>
        <taxon>Methanobacteriati</taxon>
        <taxon>Methanobacteriota</taxon>
        <taxon>Stenosarchaea group</taxon>
        <taxon>Methanomicrobia</taxon>
        <taxon>Methanomicrobiales</taxon>
        <taxon>Methanocalculaceae</taxon>
        <taxon>Methanocalculus</taxon>
    </lineage>
</organism>
<protein>
    <submittedName>
        <fullName evidence="1">DUF4868 domain-containing protein</fullName>
    </submittedName>
</protein>
<comment type="caution">
    <text evidence="1">The sequence shown here is derived from an EMBL/GenBank/DDBJ whole genome shotgun (WGS) entry which is preliminary data.</text>
</comment>
<dbReference type="EMBL" id="VOTZ01000003">
    <property type="protein sequence ID" value="MCQ1537837.1"/>
    <property type="molecule type" value="Genomic_DNA"/>
</dbReference>
<evidence type="ECO:0000313" key="1">
    <source>
        <dbReference type="EMBL" id="MCQ1537837.1"/>
    </source>
</evidence>
<dbReference type="AlphaFoldDB" id="A0ABD4TFU0"/>
<keyword evidence="2" id="KW-1185">Reference proteome</keyword>